<name>A0A6A5BR74_NAEFO</name>
<dbReference type="GO" id="GO:0006108">
    <property type="term" value="P:malate metabolic process"/>
    <property type="evidence" value="ECO:0007669"/>
    <property type="project" value="InterPro"/>
</dbReference>
<protein>
    <recommendedName>
        <fullName evidence="2 9">Malate dehydrogenase</fullName>
        <ecNumber evidence="2 9">1.1.1.37</ecNumber>
    </recommendedName>
</protein>
<feature type="binding site" evidence="7">
    <location>
        <position position="106"/>
    </location>
    <ligand>
        <name>NAD(+)</name>
        <dbReference type="ChEBI" id="CHEBI:57540"/>
    </ligand>
</feature>
<dbReference type="Pfam" id="PF00056">
    <property type="entry name" value="Ldh_1_N"/>
    <property type="match status" value="1"/>
</dbReference>
<dbReference type="FunFam" id="3.90.110.10:FF:000002">
    <property type="entry name" value="Malate dehydrogenase"/>
    <property type="match status" value="1"/>
</dbReference>
<keyword evidence="3 8" id="KW-0560">Oxidoreductase</keyword>
<dbReference type="OMA" id="RNIVIWG"/>
<dbReference type="InterPro" id="IPR036291">
    <property type="entry name" value="NAD(P)-bd_dom_sf"/>
</dbReference>
<dbReference type="Proteomes" id="UP000444721">
    <property type="component" value="Unassembled WGS sequence"/>
</dbReference>
<dbReference type="NCBIfam" id="TIGR01759">
    <property type="entry name" value="MalateDH-SF1"/>
    <property type="match status" value="1"/>
</dbReference>
<dbReference type="InterPro" id="IPR001236">
    <property type="entry name" value="Lactate/malate_DH_N"/>
</dbReference>
<feature type="domain" description="Lactate/malate dehydrogenase N-terminal" evidence="10">
    <location>
        <begin position="7"/>
        <end position="153"/>
    </location>
</feature>
<dbReference type="PANTHER" id="PTHR23382">
    <property type="entry name" value="MALATE DEHYDROGENASE"/>
    <property type="match status" value="1"/>
</dbReference>
<dbReference type="Gene3D" id="3.40.50.720">
    <property type="entry name" value="NAD(P)-binding Rossmann-like Domain"/>
    <property type="match status" value="1"/>
</dbReference>
<dbReference type="VEuPathDB" id="AmoebaDB:NfTy_082630"/>
<dbReference type="SUPFAM" id="SSF56327">
    <property type="entry name" value="LDH C-terminal domain-like"/>
    <property type="match status" value="1"/>
</dbReference>
<dbReference type="EMBL" id="VFQX01000037">
    <property type="protein sequence ID" value="KAF0976664.1"/>
    <property type="molecule type" value="Genomic_DNA"/>
</dbReference>
<dbReference type="CDD" id="cd01336">
    <property type="entry name" value="MDH_cytoplasmic_cytosolic"/>
    <property type="match status" value="1"/>
</dbReference>
<feature type="active site" description="Proton acceptor" evidence="5">
    <location>
        <position position="188"/>
    </location>
</feature>
<dbReference type="Gene3D" id="3.90.110.10">
    <property type="entry name" value="Lactate dehydrogenase/glycoside hydrolase, family 4, C-terminal"/>
    <property type="match status" value="1"/>
</dbReference>
<evidence type="ECO:0000313" key="12">
    <source>
        <dbReference type="EMBL" id="KAF0976664.1"/>
    </source>
</evidence>
<feature type="domain" description="Lactate/malate dehydrogenase C-terminal" evidence="11">
    <location>
        <begin position="157"/>
        <end position="326"/>
    </location>
</feature>
<dbReference type="RefSeq" id="XP_044561377.1">
    <property type="nucleotide sequence ID" value="XM_044707991.1"/>
</dbReference>
<dbReference type="InterPro" id="IPR015955">
    <property type="entry name" value="Lactate_DH/Glyco_Ohase_4_C"/>
</dbReference>
<feature type="binding site" evidence="6">
    <location>
        <position position="93"/>
    </location>
    <ligand>
        <name>substrate</name>
    </ligand>
</feature>
<evidence type="ECO:0000256" key="9">
    <source>
        <dbReference type="RuleBase" id="RU003405"/>
    </source>
</evidence>
<evidence type="ECO:0000256" key="1">
    <source>
        <dbReference type="ARBA" id="ARBA00009613"/>
    </source>
</evidence>
<evidence type="ECO:0000256" key="7">
    <source>
        <dbReference type="PIRSR" id="PIRSR000102-3"/>
    </source>
</evidence>
<dbReference type="InterPro" id="IPR011274">
    <property type="entry name" value="Malate_DH_NAD-dep_euk"/>
</dbReference>
<comment type="catalytic activity">
    <reaction evidence="9">
        <text>(S)-malate + NAD(+) = oxaloacetate + NADH + H(+)</text>
        <dbReference type="Rhea" id="RHEA:21432"/>
        <dbReference type="ChEBI" id="CHEBI:15378"/>
        <dbReference type="ChEBI" id="CHEBI:15589"/>
        <dbReference type="ChEBI" id="CHEBI:16452"/>
        <dbReference type="ChEBI" id="CHEBI:57540"/>
        <dbReference type="ChEBI" id="CHEBI:57945"/>
        <dbReference type="EC" id="1.1.1.37"/>
    </reaction>
</comment>
<feature type="binding site" evidence="6">
    <location>
        <position position="99"/>
    </location>
    <ligand>
        <name>substrate</name>
    </ligand>
</feature>
<comment type="caution">
    <text evidence="12">The sequence shown here is derived from an EMBL/GenBank/DDBJ whole genome shotgun (WGS) entry which is preliminary data.</text>
</comment>
<feature type="binding site" evidence="6">
    <location>
        <position position="132"/>
    </location>
    <ligand>
        <name>substrate</name>
    </ligand>
</feature>
<proteinExistence type="inferred from homology"/>
<dbReference type="InterPro" id="IPR001557">
    <property type="entry name" value="L-lactate/malate_DH"/>
</dbReference>
<dbReference type="Pfam" id="PF02866">
    <property type="entry name" value="Ldh_1_C"/>
    <property type="match status" value="1"/>
</dbReference>
<keyword evidence="4 7" id="KW-0520">NAD</keyword>
<dbReference type="EC" id="1.1.1.37" evidence="2 9"/>
<feature type="binding site" evidence="7">
    <location>
        <begin position="12"/>
        <end position="18"/>
    </location>
    <ligand>
        <name>NAD(+)</name>
        <dbReference type="ChEBI" id="CHEBI:57540"/>
    </ligand>
</feature>
<feature type="binding site" evidence="7">
    <location>
        <begin position="130"/>
        <end position="132"/>
    </location>
    <ligand>
        <name>NAD(+)</name>
        <dbReference type="ChEBI" id="CHEBI:57540"/>
    </ligand>
</feature>
<dbReference type="NCBIfam" id="NF003916">
    <property type="entry name" value="PRK05442.1"/>
    <property type="match status" value="1"/>
</dbReference>
<evidence type="ECO:0000256" key="4">
    <source>
        <dbReference type="ARBA" id="ARBA00023027"/>
    </source>
</evidence>
<dbReference type="PIRSF" id="PIRSF000102">
    <property type="entry name" value="Lac_mal_DH"/>
    <property type="match status" value="1"/>
</dbReference>
<reference evidence="12 13" key="1">
    <citation type="journal article" date="2019" name="Sci. Rep.">
        <title>Nanopore sequencing improves the draft genome of the human pathogenic amoeba Naegleria fowleri.</title>
        <authorList>
            <person name="Liechti N."/>
            <person name="Schurch N."/>
            <person name="Bruggmann R."/>
            <person name="Wittwer M."/>
        </authorList>
    </citation>
    <scope>NUCLEOTIDE SEQUENCE [LARGE SCALE GENOMIC DNA]</scope>
    <source>
        <strain evidence="12 13">ATCC 30894</strain>
    </source>
</reference>
<dbReference type="NCBIfam" id="TIGR01758">
    <property type="entry name" value="MDH_euk_cyt"/>
    <property type="match status" value="1"/>
</dbReference>
<dbReference type="HAMAP" id="MF_01517">
    <property type="entry name" value="Malate_dehydrog_2"/>
    <property type="match status" value="1"/>
</dbReference>
<dbReference type="InterPro" id="IPR010945">
    <property type="entry name" value="Malate_DH_type2"/>
</dbReference>
<keyword evidence="13" id="KW-1185">Reference proteome</keyword>
<dbReference type="InterPro" id="IPR001252">
    <property type="entry name" value="Malate_DH_AS"/>
</dbReference>
<dbReference type="GO" id="GO:0030060">
    <property type="term" value="F:L-malate dehydrogenase (NAD+) activity"/>
    <property type="evidence" value="ECO:0007669"/>
    <property type="project" value="UniProtKB-EC"/>
</dbReference>
<comment type="similarity">
    <text evidence="1">Belongs to the LDH/MDH superfamily. MDH type 2 family.</text>
</comment>
<dbReference type="InterPro" id="IPR022383">
    <property type="entry name" value="Lactate/malate_DH_C"/>
</dbReference>
<evidence type="ECO:0000256" key="3">
    <source>
        <dbReference type="ARBA" id="ARBA00023002"/>
    </source>
</evidence>
<dbReference type="AlphaFoldDB" id="A0A6A5BR74"/>
<evidence type="ECO:0000313" key="13">
    <source>
        <dbReference type="Proteomes" id="UP000444721"/>
    </source>
</evidence>
<dbReference type="GeneID" id="68111781"/>
<sequence length="330" mass="35799">MTKQTLKVLITGAAGQIGYSLIGMVASGLMLGFDQPIHLHLLEVPQVLDALKGVCMELTDSAYPLLQKVVATSDYQEAFSDIDICIMVGAMPRKEGMERKDLLEKNAAIFKGQGEALEKWAKKTVKVLVVGNPANTNCLIAKTHAPSIPAENFSALTRLDHNRAKAQVAERLGINVSDVHNVIIWGNHSSTQFPDVAHGYVTINGQKKSIYEAINDDAWLKGDFISTVQKRGAAVIAARKLSSATSAAKAITDHMHDWILGTPEGEWVSMAIPSDGSYGIPEGVIFSFPVTCKNGTVSIVQGLKIDDFAREKLNITDKELREEKSMALSI</sequence>
<gene>
    <name evidence="12" type="ORF">FDP41_004563</name>
</gene>
<evidence type="ECO:0000256" key="6">
    <source>
        <dbReference type="PIRSR" id="PIRSR000102-2"/>
    </source>
</evidence>
<keyword evidence="9" id="KW-0816">Tricarboxylic acid cycle</keyword>
<evidence type="ECO:0000259" key="10">
    <source>
        <dbReference type="Pfam" id="PF00056"/>
    </source>
</evidence>
<organism evidence="12 13">
    <name type="scientific">Naegleria fowleri</name>
    <name type="common">Brain eating amoeba</name>
    <dbReference type="NCBI Taxonomy" id="5763"/>
    <lineage>
        <taxon>Eukaryota</taxon>
        <taxon>Discoba</taxon>
        <taxon>Heterolobosea</taxon>
        <taxon>Tetramitia</taxon>
        <taxon>Eutetramitia</taxon>
        <taxon>Vahlkampfiidae</taxon>
        <taxon>Naegleria</taxon>
    </lineage>
</organism>
<dbReference type="GO" id="GO:0006099">
    <property type="term" value="P:tricarboxylic acid cycle"/>
    <property type="evidence" value="ECO:0007669"/>
    <property type="project" value="UniProtKB-KW"/>
</dbReference>
<evidence type="ECO:0000256" key="2">
    <source>
        <dbReference type="ARBA" id="ARBA00012995"/>
    </source>
</evidence>
<evidence type="ECO:0000256" key="8">
    <source>
        <dbReference type="RuleBase" id="RU003369"/>
    </source>
</evidence>
<dbReference type="FunFam" id="3.40.50.720:FF:000010">
    <property type="entry name" value="Malate dehydrogenase"/>
    <property type="match status" value="1"/>
</dbReference>
<dbReference type="PROSITE" id="PS00068">
    <property type="entry name" value="MDH"/>
    <property type="match status" value="1"/>
</dbReference>
<dbReference type="VEuPathDB" id="AmoebaDB:FDP41_004563"/>
<evidence type="ECO:0000256" key="5">
    <source>
        <dbReference type="PIRSR" id="PIRSR000102-1"/>
    </source>
</evidence>
<dbReference type="OrthoDB" id="4069699at2759"/>
<evidence type="ECO:0000259" key="11">
    <source>
        <dbReference type="Pfam" id="PF02866"/>
    </source>
</evidence>
<accession>A0A6A5BR74</accession>
<feature type="binding site" evidence="6">
    <location>
        <position position="163"/>
    </location>
    <ligand>
        <name>substrate</name>
    </ligand>
</feature>
<dbReference type="VEuPathDB" id="AmoebaDB:NF0114780"/>
<dbReference type="SUPFAM" id="SSF51735">
    <property type="entry name" value="NAD(P)-binding Rossmann-fold domains"/>
    <property type="match status" value="1"/>
</dbReference>